<keyword evidence="2" id="KW-1185">Reference proteome</keyword>
<proteinExistence type="predicted"/>
<dbReference type="PaxDb" id="73239-Q7RAB9"/>
<accession>Q7RAB9</accession>
<evidence type="ECO:0000313" key="1">
    <source>
        <dbReference type="EMBL" id="EAA18819.1"/>
    </source>
</evidence>
<dbReference type="AlphaFoldDB" id="Q7RAB9"/>
<dbReference type="InParanoid" id="Q7RAB9"/>
<dbReference type="Proteomes" id="UP000008553">
    <property type="component" value="Unassembled WGS sequence"/>
</dbReference>
<gene>
    <name evidence="1" type="ORF">PY06582</name>
</gene>
<comment type="caution">
    <text evidence="1">The sequence shown here is derived from an EMBL/GenBank/DDBJ whole genome shotgun (WGS) entry which is preliminary data.</text>
</comment>
<organism evidence="1 2">
    <name type="scientific">Plasmodium yoelii yoelii</name>
    <dbReference type="NCBI Taxonomy" id="73239"/>
    <lineage>
        <taxon>Eukaryota</taxon>
        <taxon>Sar</taxon>
        <taxon>Alveolata</taxon>
        <taxon>Apicomplexa</taxon>
        <taxon>Aconoidasida</taxon>
        <taxon>Haemosporida</taxon>
        <taxon>Plasmodiidae</taxon>
        <taxon>Plasmodium</taxon>
        <taxon>Plasmodium (Vinckeia)</taxon>
    </lineage>
</organism>
<evidence type="ECO:0000313" key="2">
    <source>
        <dbReference type="Proteomes" id="UP000008553"/>
    </source>
</evidence>
<name>Q7RAB9_PLAYO</name>
<reference evidence="1 2" key="1">
    <citation type="journal article" date="2002" name="Nature">
        <title>Genome sequence and comparative analysis of the model rodent malaria parasite Plasmodium yoelii yoelii.</title>
        <authorList>
            <person name="Carlton J.M."/>
            <person name="Angiuoli S.V."/>
            <person name="Suh B.B."/>
            <person name="Kooij T.W."/>
            <person name="Pertea M."/>
            <person name="Silva J.C."/>
            <person name="Ermolaeva M.D."/>
            <person name="Allen J.E."/>
            <person name="Selengut J.D."/>
            <person name="Koo H.L."/>
            <person name="Peterson J.D."/>
            <person name="Pop M."/>
            <person name="Kosack D.S."/>
            <person name="Shumway M.F."/>
            <person name="Bidwell S.L."/>
            <person name="Shallom S.J."/>
            <person name="van Aken S.E."/>
            <person name="Riedmuller S.B."/>
            <person name="Feldblyum T.V."/>
            <person name="Cho J.K."/>
            <person name="Quackenbush J."/>
            <person name="Sedegah M."/>
            <person name="Shoaibi A."/>
            <person name="Cummings L.M."/>
            <person name="Florens L."/>
            <person name="Yates J.R."/>
            <person name="Raine J.D."/>
            <person name="Sinden R.E."/>
            <person name="Harris M.A."/>
            <person name="Cunningham D.A."/>
            <person name="Preiser P.R."/>
            <person name="Bergman L.W."/>
            <person name="Vaidya A.B."/>
            <person name="van Lin L.H."/>
            <person name="Janse C.J."/>
            <person name="Waters A.P."/>
            <person name="Smith H.O."/>
            <person name="White O.R."/>
            <person name="Salzberg S.L."/>
            <person name="Venter J.C."/>
            <person name="Fraser C.M."/>
            <person name="Hoffman S.L."/>
            <person name="Gardner M.J."/>
            <person name="Carucci D.J."/>
        </authorList>
    </citation>
    <scope>NUCLEOTIDE SEQUENCE [LARGE SCALE GENOMIC DNA]</scope>
    <source>
        <strain evidence="1 2">17XNL</strain>
    </source>
</reference>
<protein>
    <submittedName>
        <fullName evidence="1">Uncharacterized protein</fullName>
    </submittedName>
</protein>
<sequence length="35" mass="4219">MCPFHISLYPFYGCIFRHHPEIKHTSLFKIITNIN</sequence>
<dbReference type="EMBL" id="AABL01002244">
    <property type="protein sequence ID" value="EAA18819.1"/>
    <property type="molecule type" value="Genomic_DNA"/>
</dbReference>